<dbReference type="Gene3D" id="3.30.70.260">
    <property type="match status" value="1"/>
</dbReference>
<dbReference type="PIRSF" id="PIRSF000726">
    <property type="entry name" value="Asp_kin"/>
    <property type="match status" value="1"/>
</dbReference>
<dbReference type="Gene3D" id="1.20.120.1320">
    <property type="entry name" value="Aspartokinase, catalytic domain"/>
    <property type="match status" value="1"/>
</dbReference>
<evidence type="ECO:0000313" key="11">
    <source>
        <dbReference type="EMBL" id="MFC0320498.1"/>
    </source>
</evidence>
<evidence type="ECO:0000259" key="10">
    <source>
        <dbReference type="Pfam" id="PF00696"/>
    </source>
</evidence>
<dbReference type="EMBL" id="JBHLWO010000002">
    <property type="protein sequence ID" value="MFC0320498.1"/>
    <property type="molecule type" value="Genomic_DNA"/>
</dbReference>
<dbReference type="RefSeq" id="WP_013667893.1">
    <property type="nucleotide sequence ID" value="NZ_JBHLWO010000002.1"/>
</dbReference>
<comment type="similarity">
    <text evidence="2 8">Belongs to the aspartokinase family.</text>
</comment>
<comment type="pathway">
    <text evidence="9">Amino-acid biosynthesis; L-threonine biosynthesis; L-threonine from L-aspartate: step 1/5.</text>
</comment>
<dbReference type="InterPro" id="IPR036393">
    <property type="entry name" value="AceGlu_kinase-like_sf"/>
</dbReference>
<sequence length="422" mass="48430">MQVFKFGGASVKDADGVRNVARIVEDYKDQQLIIVVSAMGKTTNLLEEVTKAYYNQEPELYNLFEKAKKFHEQVLDELFEDKQHSIFDEVANLFVEIDWIIEEEPQDAYDYLYDQIVSIGELVSSRIIEAYLRKVDIHSLWIDARNYIHTDNTFREGQVNWEKTERSMRSSIPALLEKNILVTQGFIGSTSENFTTTLGREGSDYTAAIFAASLDAELVTIWKDVPGVLNADPKWFDSTELIPELSYLDAIELTYYGATVIHPKTIKPLQNKGIALAVRSFVDTKNNGTIIRATNNTLPVSSFIFKVNQVLISILPKDFSFIVEDNFSHIFDVFAKHRLKINMMHNSAVSFSVSVDYDEQNIVSLIKELKKQYDVEFTRDLELVTIRYHNPQTIERVLINKEVIMQLQDNYTCQMLIRSVGS</sequence>
<keyword evidence="9" id="KW-0028">Amino-acid biosynthesis</keyword>
<dbReference type="PANTHER" id="PTHR21499">
    <property type="entry name" value="ASPARTATE KINASE"/>
    <property type="match status" value="1"/>
</dbReference>
<comment type="caution">
    <text evidence="11">The sequence shown here is derived from an EMBL/GenBank/DDBJ whole genome shotgun (WGS) entry which is preliminary data.</text>
</comment>
<keyword evidence="4" id="KW-0547">Nucleotide-binding</keyword>
<dbReference type="InterPro" id="IPR005260">
    <property type="entry name" value="Asp_kin_monofn"/>
</dbReference>
<gene>
    <name evidence="11" type="ORF">ACFFI0_19380</name>
</gene>
<feature type="domain" description="Aspartate/glutamate/uridylate kinase" evidence="10">
    <location>
        <begin position="2"/>
        <end position="279"/>
    </location>
</feature>
<dbReference type="InterPro" id="IPR045865">
    <property type="entry name" value="ACT-like_dom_sf"/>
</dbReference>
<evidence type="ECO:0000256" key="7">
    <source>
        <dbReference type="ARBA" id="ARBA00047872"/>
    </source>
</evidence>
<proteinExistence type="inferred from homology"/>
<evidence type="ECO:0000256" key="2">
    <source>
        <dbReference type="ARBA" id="ARBA00010122"/>
    </source>
</evidence>
<accession>A0ABV6HNM9</accession>
<keyword evidence="12" id="KW-1185">Reference proteome</keyword>
<dbReference type="SUPFAM" id="SSF53633">
    <property type="entry name" value="Carbamate kinase-like"/>
    <property type="match status" value="1"/>
</dbReference>
<evidence type="ECO:0000256" key="3">
    <source>
        <dbReference type="ARBA" id="ARBA00022679"/>
    </source>
</evidence>
<comment type="pathway">
    <text evidence="9">Amino-acid biosynthesis; L-methionine biosynthesis via de novo pathway; L-homoserine from L-aspartate: step 1/3.</text>
</comment>
<keyword evidence="6" id="KW-0067">ATP-binding</keyword>
<dbReference type="NCBIfam" id="TIGR00657">
    <property type="entry name" value="asp_kinases"/>
    <property type="match status" value="1"/>
</dbReference>
<dbReference type="Pfam" id="PF00696">
    <property type="entry name" value="AA_kinase"/>
    <property type="match status" value="1"/>
</dbReference>
<comment type="pathway">
    <text evidence="1 9">Amino-acid biosynthesis; L-lysine biosynthesis via DAP pathway; (S)-tetrahydrodipicolinate from L-aspartate: step 1/4.</text>
</comment>
<evidence type="ECO:0000256" key="1">
    <source>
        <dbReference type="ARBA" id="ARBA00004766"/>
    </source>
</evidence>
<dbReference type="Proteomes" id="UP001589774">
    <property type="component" value="Unassembled WGS sequence"/>
</dbReference>
<evidence type="ECO:0000256" key="5">
    <source>
        <dbReference type="ARBA" id="ARBA00022777"/>
    </source>
</evidence>
<evidence type="ECO:0000313" key="12">
    <source>
        <dbReference type="Proteomes" id="UP001589774"/>
    </source>
</evidence>
<name>A0ABV6HNM9_9SPHI</name>
<dbReference type="GO" id="GO:0004072">
    <property type="term" value="F:aspartate kinase activity"/>
    <property type="evidence" value="ECO:0007669"/>
    <property type="project" value="UniProtKB-EC"/>
</dbReference>
<dbReference type="InterPro" id="IPR042199">
    <property type="entry name" value="AsparK_Bifunc_asparK/hSer_DH"/>
</dbReference>
<dbReference type="SUPFAM" id="SSF55021">
    <property type="entry name" value="ACT-like"/>
    <property type="match status" value="1"/>
</dbReference>
<evidence type="ECO:0000256" key="9">
    <source>
        <dbReference type="RuleBase" id="RU004249"/>
    </source>
</evidence>
<keyword evidence="3 8" id="KW-0808">Transferase</keyword>
<dbReference type="InterPro" id="IPR001341">
    <property type="entry name" value="Asp_kinase"/>
</dbReference>
<evidence type="ECO:0000256" key="8">
    <source>
        <dbReference type="RuleBase" id="RU003448"/>
    </source>
</evidence>
<reference evidence="11 12" key="1">
    <citation type="submission" date="2024-09" db="EMBL/GenBank/DDBJ databases">
        <authorList>
            <person name="Sun Q."/>
            <person name="Mori K."/>
        </authorList>
    </citation>
    <scope>NUCLEOTIDE SEQUENCE [LARGE SCALE GENOMIC DNA]</scope>
    <source>
        <strain evidence="11 12">CCM 7765</strain>
    </source>
</reference>
<dbReference type="PANTHER" id="PTHR21499:SF59">
    <property type="entry name" value="ASPARTOKINASE"/>
    <property type="match status" value="1"/>
</dbReference>
<comment type="catalytic activity">
    <reaction evidence="7 8">
        <text>L-aspartate + ATP = 4-phospho-L-aspartate + ADP</text>
        <dbReference type="Rhea" id="RHEA:23776"/>
        <dbReference type="ChEBI" id="CHEBI:29991"/>
        <dbReference type="ChEBI" id="CHEBI:30616"/>
        <dbReference type="ChEBI" id="CHEBI:57535"/>
        <dbReference type="ChEBI" id="CHEBI:456216"/>
        <dbReference type="EC" id="2.7.2.4"/>
    </reaction>
</comment>
<dbReference type="InterPro" id="IPR001048">
    <property type="entry name" value="Asp/Glu/Uridylate_kinase"/>
</dbReference>
<keyword evidence="5 8" id="KW-0418">Kinase</keyword>
<dbReference type="EC" id="2.7.2.4" evidence="8"/>
<organism evidence="11 12">
    <name type="scientific">Olivibacter oleidegradans</name>
    <dbReference type="NCBI Taxonomy" id="760123"/>
    <lineage>
        <taxon>Bacteria</taxon>
        <taxon>Pseudomonadati</taxon>
        <taxon>Bacteroidota</taxon>
        <taxon>Sphingobacteriia</taxon>
        <taxon>Sphingobacteriales</taxon>
        <taxon>Sphingobacteriaceae</taxon>
        <taxon>Olivibacter</taxon>
    </lineage>
</organism>
<evidence type="ECO:0000256" key="6">
    <source>
        <dbReference type="ARBA" id="ARBA00022840"/>
    </source>
</evidence>
<dbReference type="Gene3D" id="3.40.1160.10">
    <property type="entry name" value="Acetylglutamate kinase-like"/>
    <property type="match status" value="1"/>
</dbReference>
<protein>
    <recommendedName>
        <fullName evidence="8">Aspartokinase</fullName>
        <ecNumber evidence="8">2.7.2.4</ecNumber>
    </recommendedName>
</protein>
<evidence type="ECO:0000256" key="4">
    <source>
        <dbReference type="ARBA" id="ARBA00022741"/>
    </source>
</evidence>